<dbReference type="KEGG" id="cdet:87947611"/>
<gene>
    <name evidence="2" type="ORF">CDEST_11111</name>
</gene>
<accession>A0AAX4IS90</accession>
<evidence type="ECO:0000313" key="3">
    <source>
        <dbReference type="Proteomes" id="UP001322277"/>
    </source>
</evidence>
<name>A0AAX4IS90_9PEZI</name>
<feature type="compositionally biased region" description="Polar residues" evidence="1">
    <location>
        <begin position="62"/>
        <end position="75"/>
    </location>
</feature>
<dbReference type="RefSeq" id="XP_062783318.1">
    <property type="nucleotide sequence ID" value="XM_062927267.1"/>
</dbReference>
<dbReference type="GeneID" id="87947611"/>
<dbReference type="Proteomes" id="UP001322277">
    <property type="component" value="Chromosome 7"/>
</dbReference>
<keyword evidence="3" id="KW-1185">Reference proteome</keyword>
<proteinExistence type="predicted"/>
<sequence>MSKNALGVSRGREPSGVVGGLIGGGAFDALDSRWRYSHVVLVPCTLPEQPAGPHWHDGGVKNATTVSSPSETSRTWKSAMRDAGRDKTQQEPLSFCLERWPHRVRVLGFFSC</sequence>
<organism evidence="2 3">
    <name type="scientific">Colletotrichum destructivum</name>
    <dbReference type="NCBI Taxonomy" id="34406"/>
    <lineage>
        <taxon>Eukaryota</taxon>
        <taxon>Fungi</taxon>
        <taxon>Dikarya</taxon>
        <taxon>Ascomycota</taxon>
        <taxon>Pezizomycotina</taxon>
        <taxon>Sordariomycetes</taxon>
        <taxon>Hypocreomycetidae</taxon>
        <taxon>Glomerellales</taxon>
        <taxon>Glomerellaceae</taxon>
        <taxon>Colletotrichum</taxon>
        <taxon>Colletotrichum destructivum species complex</taxon>
    </lineage>
</organism>
<dbReference type="EMBL" id="CP137311">
    <property type="protein sequence ID" value="WQF86097.1"/>
    <property type="molecule type" value="Genomic_DNA"/>
</dbReference>
<evidence type="ECO:0000313" key="2">
    <source>
        <dbReference type="EMBL" id="WQF86097.1"/>
    </source>
</evidence>
<feature type="region of interest" description="Disordered" evidence="1">
    <location>
        <begin position="52"/>
        <end position="75"/>
    </location>
</feature>
<dbReference type="AlphaFoldDB" id="A0AAX4IS90"/>
<reference evidence="3" key="1">
    <citation type="journal article" date="2023" name="bioRxiv">
        <title>Complete genome of the Medicago anthracnose fungus, Colletotrichum destructivum, reveals a mini-chromosome-like region within a core chromosome.</title>
        <authorList>
            <person name="Lapalu N."/>
            <person name="Simon A."/>
            <person name="Lu A."/>
            <person name="Plaumann P.-L."/>
            <person name="Amselem J."/>
            <person name="Pigne S."/>
            <person name="Auger A."/>
            <person name="Koch C."/>
            <person name="Dallery J.-F."/>
            <person name="O'Connell R.J."/>
        </authorList>
    </citation>
    <scope>NUCLEOTIDE SEQUENCE [LARGE SCALE GENOMIC DNA]</scope>
    <source>
        <strain evidence="3">CBS 520.97</strain>
    </source>
</reference>
<protein>
    <submittedName>
        <fullName evidence="2">Uncharacterized protein</fullName>
    </submittedName>
</protein>
<evidence type="ECO:0000256" key="1">
    <source>
        <dbReference type="SAM" id="MobiDB-lite"/>
    </source>
</evidence>